<dbReference type="KEGG" id="chyd:H4K34_12450"/>
<name>A0A7H0VBT4_9FLAO</name>
<dbReference type="Pfam" id="PF07669">
    <property type="entry name" value="Eco57I"/>
    <property type="match status" value="1"/>
</dbReference>
<keyword evidence="8" id="KW-1185">Reference proteome</keyword>
<keyword evidence="3" id="KW-0808">Transferase</keyword>
<keyword evidence="4" id="KW-0949">S-adenosyl-L-methionine</keyword>
<dbReference type="RefSeq" id="WP_210757718.1">
    <property type="nucleotide sequence ID" value="NZ_CP060139.1"/>
</dbReference>
<protein>
    <recommendedName>
        <fullName evidence="1">site-specific DNA-methyltransferase (adenine-specific)</fullName>
        <ecNumber evidence="1">2.1.1.72</ecNumber>
    </recommendedName>
</protein>
<keyword evidence="2 7" id="KW-0489">Methyltransferase</keyword>
<sequence length="244" mass="27282">MAIESFIKRKDAAGEPYSVADKAFISAYEGAGGLASKGATGQGLLHEFYTPEWLCKKMWELAHFHGYDGGSILEPSCGTGRFLKDAPAKTSITAFEINPVSARITEVLYPKATVYNQYFETAFLKAPRFTSALPNGKTWLEHSPFSLVISNPPYGKHVNQYSAFFKKEKFKQLETFFMFKSLQLLKSGGLLVFVTSSNIIRSGISYQSEKDRISELADLIDAYRLPPVFKHSSVPTDIIILRRK</sequence>
<dbReference type="EMBL" id="CP060139">
    <property type="protein sequence ID" value="QNR23182.1"/>
    <property type="molecule type" value="Genomic_DNA"/>
</dbReference>
<reference evidence="7 8" key="1">
    <citation type="submission" date="2020-08" db="EMBL/GenBank/DDBJ databases">
        <title>Croceimicrobium hydrocarbonivorans gen. nov., sp. nov., a novel marine bacterium isolated from a bacterial consortium that degrades polyethylene terephthalate.</title>
        <authorList>
            <person name="Liu R."/>
        </authorList>
    </citation>
    <scope>NUCLEOTIDE SEQUENCE [LARGE SCALE GENOMIC DNA]</scope>
    <source>
        <strain evidence="7 8">A20-9</strain>
    </source>
</reference>
<dbReference type="PROSITE" id="PS00092">
    <property type="entry name" value="N6_MTASE"/>
    <property type="match status" value="1"/>
</dbReference>
<dbReference type="PANTHER" id="PTHR33841:SF4">
    <property type="entry name" value="RESTRICTION MODIFICATION SYSTEM DNA SPECIFICITY DOMAIN"/>
    <property type="match status" value="1"/>
</dbReference>
<dbReference type="GO" id="GO:0003676">
    <property type="term" value="F:nucleic acid binding"/>
    <property type="evidence" value="ECO:0007669"/>
    <property type="project" value="InterPro"/>
</dbReference>
<dbReference type="Proteomes" id="UP000516305">
    <property type="component" value="Chromosome"/>
</dbReference>
<dbReference type="PANTHER" id="PTHR33841">
    <property type="entry name" value="DNA METHYLTRANSFERASE YEEA-RELATED"/>
    <property type="match status" value="1"/>
</dbReference>
<evidence type="ECO:0000256" key="2">
    <source>
        <dbReference type="ARBA" id="ARBA00022603"/>
    </source>
</evidence>
<dbReference type="InterPro" id="IPR029063">
    <property type="entry name" value="SAM-dependent_MTases_sf"/>
</dbReference>
<gene>
    <name evidence="7" type="ORF">H4K34_12450</name>
</gene>
<evidence type="ECO:0000313" key="8">
    <source>
        <dbReference type="Proteomes" id="UP000516305"/>
    </source>
</evidence>
<proteinExistence type="predicted"/>
<accession>A0A7H0VBT4</accession>
<feature type="domain" description="Type II methyltransferase M.TaqI-like" evidence="6">
    <location>
        <begin position="133"/>
        <end position="216"/>
    </location>
</feature>
<organism evidence="7 8">
    <name type="scientific">Croceimicrobium hydrocarbonivorans</name>
    <dbReference type="NCBI Taxonomy" id="2761580"/>
    <lineage>
        <taxon>Bacteria</taxon>
        <taxon>Pseudomonadati</taxon>
        <taxon>Bacteroidota</taxon>
        <taxon>Flavobacteriia</taxon>
        <taxon>Flavobacteriales</taxon>
        <taxon>Owenweeksiaceae</taxon>
        <taxon>Croceimicrobium</taxon>
    </lineage>
</organism>
<dbReference type="PRINTS" id="PR00507">
    <property type="entry name" value="N12N6MTFRASE"/>
</dbReference>
<comment type="catalytic activity">
    <reaction evidence="5">
        <text>a 2'-deoxyadenosine in DNA + S-adenosyl-L-methionine = an N(6)-methyl-2'-deoxyadenosine in DNA + S-adenosyl-L-homocysteine + H(+)</text>
        <dbReference type="Rhea" id="RHEA:15197"/>
        <dbReference type="Rhea" id="RHEA-COMP:12418"/>
        <dbReference type="Rhea" id="RHEA-COMP:12419"/>
        <dbReference type="ChEBI" id="CHEBI:15378"/>
        <dbReference type="ChEBI" id="CHEBI:57856"/>
        <dbReference type="ChEBI" id="CHEBI:59789"/>
        <dbReference type="ChEBI" id="CHEBI:90615"/>
        <dbReference type="ChEBI" id="CHEBI:90616"/>
        <dbReference type="EC" id="2.1.1.72"/>
    </reaction>
</comment>
<evidence type="ECO:0000256" key="5">
    <source>
        <dbReference type="ARBA" id="ARBA00047942"/>
    </source>
</evidence>
<dbReference type="GO" id="GO:0006304">
    <property type="term" value="P:DNA modification"/>
    <property type="evidence" value="ECO:0007669"/>
    <property type="project" value="InterPro"/>
</dbReference>
<dbReference type="Gene3D" id="3.40.50.150">
    <property type="entry name" value="Vaccinia Virus protein VP39"/>
    <property type="match status" value="1"/>
</dbReference>
<dbReference type="CDD" id="cd02440">
    <property type="entry name" value="AdoMet_MTases"/>
    <property type="match status" value="1"/>
</dbReference>
<evidence type="ECO:0000256" key="4">
    <source>
        <dbReference type="ARBA" id="ARBA00022691"/>
    </source>
</evidence>
<evidence type="ECO:0000256" key="1">
    <source>
        <dbReference type="ARBA" id="ARBA00011900"/>
    </source>
</evidence>
<dbReference type="InterPro" id="IPR050953">
    <property type="entry name" value="N4_N6_ade-DNA_methylase"/>
</dbReference>
<evidence type="ECO:0000313" key="7">
    <source>
        <dbReference type="EMBL" id="QNR23182.1"/>
    </source>
</evidence>
<dbReference type="InterPro" id="IPR002052">
    <property type="entry name" value="DNA_methylase_N6_adenine_CS"/>
</dbReference>
<dbReference type="EC" id="2.1.1.72" evidence="1"/>
<dbReference type="AlphaFoldDB" id="A0A7H0VBT4"/>
<evidence type="ECO:0000256" key="3">
    <source>
        <dbReference type="ARBA" id="ARBA00022679"/>
    </source>
</evidence>
<dbReference type="GO" id="GO:0009007">
    <property type="term" value="F:site-specific DNA-methyltransferase (adenine-specific) activity"/>
    <property type="evidence" value="ECO:0007669"/>
    <property type="project" value="UniProtKB-EC"/>
</dbReference>
<dbReference type="SUPFAM" id="SSF53335">
    <property type="entry name" value="S-adenosyl-L-methionine-dependent methyltransferases"/>
    <property type="match status" value="1"/>
</dbReference>
<dbReference type="InterPro" id="IPR011639">
    <property type="entry name" value="MethylTrfase_TaqI-like_dom"/>
</dbReference>
<evidence type="ECO:0000259" key="6">
    <source>
        <dbReference type="Pfam" id="PF07669"/>
    </source>
</evidence>
<dbReference type="GO" id="GO:0032259">
    <property type="term" value="P:methylation"/>
    <property type="evidence" value="ECO:0007669"/>
    <property type="project" value="UniProtKB-KW"/>
</dbReference>